<evidence type="ECO:0000256" key="5">
    <source>
        <dbReference type="ARBA" id="ARBA00023136"/>
    </source>
</evidence>
<keyword evidence="5 6" id="KW-0472">Membrane</keyword>
<evidence type="ECO:0000313" key="7">
    <source>
        <dbReference type="EMBL" id="ABV92887.1"/>
    </source>
</evidence>
<dbReference type="Pfam" id="PF02104">
    <property type="entry name" value="SURF1"/>
    <property type="match status" value="1"/>
</dbReference>
<dbReference type="OrthoDB" id="6079986at2"/>
<organism evidence="7 8">
    <name type="scientific">Dinoroseobacter shibae (strain DSM 16493 / NCIMB 14021 / DFL 12)</name>
    <dbReference type="NCBI Taxonomy" id="398580"/>
    <lineage>
        <taxon>Bacteria</taxon>
        <taxon>Pseudomonadati</taxon>
        <taxon>Pseudomonadota</taxon>
        <taxon>Alphaproteobacteria</taxon>
        <taxon>Rhodobacterales</taxon>
        <taxon>Roseobacteraceae</taxon>
        <taxon>Dinoroseobacter</taxon>
    </lineage>
</organism>
<dbReference type="RefSeq" id="WP_012177817.1">
    <property type="nucleotide sequence ID" value="NC_009952.1"/>
</dbReference>
<evidence type="ECO:0000256" key="4">
    <source>
        <dbReference type="ARBA" id="ARBA00022989"/>
    </source>
</evidence>
<dbReference type="EMBL" id="CP000830">
    <property type="protein sequence ID" value="ABV92887.1"/>
    <property type="molecule type" value="Genomic_DNA"/>
</dbReference>
<dbReference type="GO" id="GO:0005886">
    <property type="term" value="C:plasma membrane"/>
    <property type="evidence" value="ECO:0007669"/>
    <property type="project" value="UniProtKB-SubCell"/>
</dbReference>
<dbReference type="PANTHER" id="PTHR23427">
    <property type="entry name" value="SURFEIT LOCUS PROTEIN"/>
    <property type="match status" value="1"/>
</dbReference>
<dbReference type="CDD" id="cd06662">
    <property type="entry name" value="SURF1"/>
    <property type="match status" value="1"/>
</dbReference>
<dbReference type="PROSITE" id="PS50895">
    <property type="entry name" value="SURF1"/>
    <property type="match status" value="1"/>
</dbReference>
<sequence length="233" mass="25737">MLRLGIPLAFGLIGTAILLALGNWQVNRLGEKEAFLAAIDARITEAPVDLPATIDPEADRFRAVEVRGRYTGQEIDVLASAKGVGAAYRVISAFETDDGRRVLIDRGFLPVAQRAAPRTFPEARLQGNLHWPDEVDSFTPEPDTGDNTWFARDVPALAAALDTEPVLIVLRATSEPDPFATPYPLDTSGIPNDHLEYAVTWFSLAAVWFGMTLYFLWRMRRPDRGASRATDEQ</sequence>
<evidence type="ECO:0000256" key="1">
    <source>
        <dbReference type="ARBA" id="ARBA00004370"/>
    </source>
</evidence>
<dbReference type="STRING" id="398580.Dshi_1145"/>
<evidence type="ECO:0000256" key="6">
    <source>
        <dbReference type="RuleBase" id="RU363076"/>
    </source>
</evidence>
<proteinExistence type="inferred from homology"/>
<protein>
    <recommendedName>
        <fullName evidence="6">SURF1-like protein</fullName>
    </recommendedName>
</protein>
<feature type="transmembrane region" description="Helical" evidence="6">
    <location>
        <begin position="198"/>
        <end position="217"/>
    </location>
</feature>
<keyword evidence="4 6" id="KW-1133">Transmembrane helix</keyword>
<dbReference type="Proteomes" id="UP000006833">
    <property type="component" value="Chromosome"/>
</dbReference>
<dbReference type="InterPro" id="IPR045214">
    <property type="entry name" value="Surf1/Surf4"/>
</dbReference>
<dbReference type="InterPro" id="IPR002994">
    <property type="entry name" value="Surf1/Shy1"/>
</dbReference>
<dbReference type="AlphaFoldDB" id="A8LHU0"/>
<keyword evidence="8" id="KW-1185">Reference proteome</keyword>
<evidence type="ECO:0000313" key="8">
    <source>
        <dbReference type="Proteomes" id="UP000006833"/>
    </source>
</evidence>
<comment type="similarity">
    <text evidence="2 6">Belongs to the SURF1 family.</text>
</comment>
<reference evidence="8" key="1">
    <citation type="journal article" date="2010" name="ISME J.">
        <title>The complete genome sequence of the algal symbiont Dinoroseobacter shibae: a hitchhiker's guide to life in the sea.</title>
        <authorList>
            <person name="Wagner-Dobler I."/>
            <person name="Ballhausen B."/>
            <person name="Berger M."/>
            <person name="Brinkhoff T."/>
            <person name="Buchholz I."/>
            <person name="Bunk B."/>
            <person name="Cypionka H."/>
            <person name="Daniel R."/>
            <person name="Drepper T."/>
            <person name="Gerdts G."/>
            <person name="Hahnke S."/>
            <person name="Han C."/>
            <person name="Jahn D."/>
            <person name="Kalhoefer D."/>
            <person name="Kiss H."/>
            <person name="Klenk H.P."/>
            <person name="Kyrpides N."/>
            <person name="Liebl W."/>
            <person name="Liesegang H."/>
            <person name="Meincke L."/>
            <person name="Pati A."/>
            <person name="Petersen J."/>
            <person name="Piekarski T."/>
            <person name="Pommerenke C."/>
            <person name="Pradella S."/>
            <person name="Pukall R."/>
            <person name="Rabus R."/>
            <person name="Stackebrandt E."/>
            <person name="Thole S."/>
            <person name="Thompson L."/>
            <person name="Tielen P."/>
            <person name="Tomasch J."/>
            <person name="von Jan M."/>
            <person name="Wanphrut N."/>
            <person name="Wichels A."/>
            <person name="Zech H."/>
            <person name="Simon M."/>
        </authorList>
    </citation>
    <scope>NUCLEOTIDE SEQUENCE [LARGE SCALE GENOMIC DNA]</scope>
    <source>
        <strain evidence="8">DSM 16493 / NCIMB 14021 / DFL 12</strain>
    </source>
</reference>
<evidence type="ECO:0000256" key="3">
    <source>
        <dbReference type="ARBA" id="ARBA00022692"/>
    </source>
</evidence>
<dbReference type="eggNOG" id="COG3346">
    <property type="taxonomic scope" value="Bacteria"/>
</dbReference>
<accession>A8LHU0</accession>
<evidence type="ECO:0000256" key="2">
    <source>
        <dbReference type="ARBA" id="ARBA00007165"/>
    </source>
</evidence>
<comment type="subcellular location">
    <subcellularLocation>
        <location evidence="6">Cell membrane</location>
        <topology evidence="6">Multi-pass membrane protein</topology>
    </subcellularLocation>
    <subcellularLocation>
        <location evidence="1">Membrane</location>
    </subcellularLocation>
</comment>
<name>A8LHU0_DINSH</name>
<comment type="caution">
    <text evidence="6">Lacks conserved residue(s) required for the propagation of feature annotation.</text>
</comment>
<dbReference type="HOGENOM" id="CLU_047737_4_1_5"/>
<keyword evidence="3 6" id="KW-0812">Transmembrane</keyword>
<dbReference type="PANTHER" id="PTHR23427:SF2">
    <property type="entry name" value="SURFEIT LOCUS PROTEIN 1"/>
    <property type="match status" value="1"/>
</dbReference>
<keyword evidence="6" id="KW-1003">Cell membrane</keyword>
<dbReference type="KEGG" id="dsh:Dshi_1145"/>
<gene>
    <name evidence="7" type="ordered locus">Dshi_1145</name>
</gene>